<protein>
    <recommendedName>
        <fullName evidence="5">Lysophospholipase A</fullName>
    </recommendedName>
</protein>
<evidence type="ECO:0008006" key="5">
    <source>
        <dbReference type="Google" id="ProtNLM"/>
    </source>
</evidence>
<dbReference type="InterPro" id="IPR051058">
    <property type="entry name" value="GDSL_Est/Lipase"/>
</dbReference>
<feature type="signal peptide" evidence="2">
    <location>
        <begin position="1"/>
        <end position="20"/>
    </location>
</feature>
<dbReference type="Proteomes" id="UP000770015">
    <property type="component" value="Unassembled WGS sequence"/>
</dbReference>
<organism evidence="3 4">
    <name type="scientific">Plectosphaerella plurivora</name>
    <dbReference type="NCBI Taxonomy" id="936078"/>
    <lineage>
        <taxon>Eukaryota</taxon>
        <taxon>Fungi</taxon>
        <taxon>Dikarya</taxon>
        <taxon>Ascomycota</taxon>
        <taxon>Pezizomycotina</taxon>
        <taxon>Sordariomycetes</taxon>
        <taxon>Hypocreomycetidae</taxon>
        <taxon>Glomerellales</taxon>
        <taxon>Plectosphaerellaceae</taxon>
        <taxon>Plectosphaerella</taxon>
    </lineage>
</organism>
<dbReference type="OrthoDB" id="1600564at2759"/>
<gene>
    <name evidence="3" type="ORF">F5X68DRAFT_265532</name>
</gene>
<reference evidence="3" key="1">
    <citation type="journal article" date="2021" name="Nat. Commun.">
        <title>Genetic determinants of endophytism in the Arabidopsis root mycobiome.</title>
        <authorList>
            <person name="Mesny F."/>
            <person name="Miyauchi S."/>
            <person name="Thiergart T."/>
            <person name="Pickel B."/>
            <person name="Atanasova L."/>
            <person name="Karlsson M."/>
            <person name="Huettel B."/>
            <person name="Barry K.W."/>
            <person name="Haridas S."/>
            <person name="Chen C."/>
            <person name="Bauer D."/>
            <person name="Andreopoulos W."/>
            <person name="Pangilinan J."/>
            <person name="LaButti K."/>
            <person name="Riley R."/>
            <person name="Lipzen A."/>
            <person name="Clum A."/>
            <person name="Drula E."/>
            <person name="Henrissat B."/>
            <person name="Kohler A."/>
            <person name="Grigoriev I.V."/>
            <person name="Martin F.M."/>
            <person name="Hacquard S."/>
        </authorList>
    </citation>
    <scope>NUCLEOTIDE SEQUENCE</scope>
    <source>
        <strain evidence="3">MPI-SDFR-AT-0117</strain>
    </source>
</reference>
<name>A0A9P8V2G6_9PEZI</name>
<dbReference type="EMBL" id="JAGSXJ010000035">
    <property type="protein sequence ID" value="KAH6667035.1"/>
    <property type="molecule type" value="Genomic_DNA"/>
</dbReference>
<dbReference type="CDD" id="cd01846">
    <property type="entry name" value="fatty_acyltransferase_like"/>
    <property type="match status" value="1"/>
</dbReference>
<dbReference type="Pfam" id="PF00657">
    <property type="entry name" value="Lipase_GDSL"/>
    <property type="match status" value="1"/>
</dbReference>
<dbReference type="SUPFAM" id="SSF52266">
    <property type="entry name" value="SGNH hydrolase"/>
    <property type="match status" value="1"/>
</dbReference>
<dbReference type="PANTHER" id="PTHR45648:SF85">
    <property type="entry name" value="A, PUTATIVE (AFU_ORTHOLOGUE AFUA_2G10760)-RELATED"/>
    <property type="match status" value="1"/>
</dbReference>
<dbReference type="AlphaFoldDB" id="A0A9P8V2G6"/>
<dbReference type="InterPro" id="IPR001087">
    <property type="entry name" value="GDSL"/>
</dbReference>
<comment type="caution">
    <text evidence="3">The sequence shown here is derived from an EMBL/GenBank/DDBJ whole genome shotgun (WGS) entry which is preliminary data.</text>
</comment>
<accession>A0A9P8V2G6</accession>
<proteinExistence type="predicted"/>
<keyword evidence="1" id="KW-0378">Hydrolase</keyword>
<evidence type="ECO:0000313" key="4">
    <source>
        <dbReference type="Proteomes" id="UP000770015"/>
    </source>
</evidence>
<evidence type="ECO:0000313" key="3">
    <source>
        <dbReference type="EMBL" id="KAH6667035.1"/>
    </source>
</evidence>
<evidence type="ECO:0000256" key="2">
    <source>
        <dbReference type="SAM" id="SignalP"/>
    </source>
</evidence>
<dbReference type="InterPro" id="IPR036514">
    <property type="entry name" value="SGNH_hydro_sf"/>
</dbReference>
<keyword evidence="4" id="KW-1185">Reference proteome</keyword>
<dbReference type="PANTHER" id="PTHR45648">
    <property type="entry name" value="GDSL LIPASE/ACYLHYDROLASE FAMILY PROTEIN (AFU_ORTHOLOGUE AFUA_4G14700)"/>
    <property type="match status" value="1"/>
</dbReference>
<dbReference type="GO" id="GO:0016788">
    <property type="term" value="F:hydrolase activity, acting on ester bonds"/>
    <property type="evidence" value="ECO:0007669"/>
    <property type="project" value="InterPro"/>
</dbReference>
<keyword evidence="2" id="KW-0732">Signal</keyword>
<feature type="chain" id="PRO_5040115378" description="Lysophospholipase A" evidence="2">
    <location>
        <begin position="21"/>
        <end position="345"/>
    </location>
</feature>
<sequence>MGRSFLALGTLLLSSGLVASRGIDWANTKHVIAFGDSYTYAHGLHGRYKYSFIGDYLPGNFSFTPEELLENFIWQNYTAQSAGGPNWIQHLTNCAVEDGQHYPVECIGPGQKQLWDFAFAGANTAESILPLHHPFTVPLVNQTQQYLTWADPVLRRKTCLDPSKALIAVWIGINDINDGHNLNLTSRQLYADNIAATLKASADLYDAGYHNFLFLNLPPLDRNPANRLRDRPRPNATEIGWWDEELRTQSAAFEAERDDARALIFDANTLLHGVLDDPAPHGITNITNFCSGRDQWPAVIENPAQFGCPVPVAEYFWFDSGHIGTRAHKALADGIEKALAAETRD</sequence>
<dbReference type="Gene3D" id="3.40.50.1110">
    <property type="entry name" value="SGNH hydrolase"/>
    <property type="match status" value="1"/>
</dbReference>
<evidence type="ECO:0000256" key="1">
    <source>
        <dbReference type="ARBA" id="ARBA00022801"/>
    </source>
</evidence>